<comment type="subcellular location">
    <subcellularLocation>
        <location evidence="1">Mitochondrion inner membrane</location>
    </subcellularLocation>
</comment>
<evidence type="ECO:0000313" key="6">
    <source>
        <dbReference type="EMBL" id="CAB4009209.1"/>
    </source>
</evidence>
<dbReference type="GO" id="GO:0005743">
    <property type="term" value="C:mitochondrial inner membrane"/>
    <property type="evidence" value="ECO:0007669"/>
    <property type="project" value="UniProtKB-SubCell"/>
</dbReference>
<dbReference type="Proteomes" id="UP001152795">
    <property type="component" value="Unassembled WGS sequence"/>
</dbReference>
<accession>A0A6S7HXD0</accession>
<dbReference type="Pfam" id="PF02238">
    <property type="entry name" value="COX7a"/>
    <property type="match status" value="1"/>
</dbReference>
<evidence type="ECO:0000256" key="2">
    <source>
        <dbReference type="ARBA" id="ARBA00009331"/>
    </source>
</evidence>
<proteinExistence type="inferred from homology"/>
<comment type="caution">
    <text evidence="6">The sequence shown here is derived from an EMBL/GenBank/DDBJ whole genome shotgun (WGS) entry which is preliminary data.</text>
</comment>
<comment type="similarity">
    <text evidence="2">Belongs to the cytochrome c oxidase VIIa family.</text>
</comment>
<evidence type="ECO:0000313" key="7">
    <source>
        <dbReference type="Proteomes" id="UP001152795"/>
    </source>
</evidence>
<dbReference type="EMBL" id="CACRXK020006378">
    <property type="protein sequence ID" value="CAB4009209.1"/>
    <property type="molecule type" value="Genomic_DNA"/>
</dbReference>
<dbReference type="SUPFAM" id="SSF81419">
    <property type="entry name" value="Mitochondrial cytochrome c oxidase subunit VIIa"/>
    <property type="match status" value="1"/>
</dbReference>
<dbReference type="OrthoDB" id="5966508at2759"/>
<keyword evidence="3" id="KW-0999">Mitochondrion inner membrane</keyword>
<gene>
    <name evidence="6" type="ORF">PACLA_8A008916</name>
</gene>
<dbReference type="InterPro" id="IPR036539">
    <property type="entry name" value="Cyt_c_oxidase_su7a_sf"/>
</dbReference>
<keyword evidence="7" id="KW-1185">Reference proteome</keyword>
<keyword evidence="5" id="KW-0472">Membrane</keyword>
<dbReference type="Gene3D" id="4.10.91.10">
    <property type="entry name" value="Cytochrome c oxidase, subunit VIIa"/>
    <property type="match status" value="1"/>
</dbReference>
<dbReference type="GO" id="GO:0045277">
    <property type="term" value="C:respiratory chain complex IV"/>
    <property type="evidence" value="ECO:0007669"/>
    <property type="project" value="InterPro"/>
</dbReference>
<dbReference type="AlphaFoldDB" id="A0A6S7HXD0"/>
<evidence type="ECO:0000256" key="4">
    <source>
        <dbReference type="ARBA" id="ARBA00023128"/>
    </source>
</evidence>
<protein>
    <submittedName>
        <fullName evidence="6">Cytochrome c oxidase subunit 7A2, mitochondrial</fullName>
    </submittedName>
</protein>
<reference evidence="6" key="1">
    <citation type="submission" date="2020-04" db="EMBL/GenBank/DDBJ databases">
        <authorList>
            <person name="Alioto T."/>
            <person name="Alioto T."/>
            <person name="Gomez Garrido J."/>
        </authorList>
    </citation>
    <scope>NUCLEOTIDE SEQUENCE</scope>
    <source>
        <strain evidence="6">A484AB</strain>
    </source>
</reference>
<sequence>MQRLKVAKFYKLSSFNHFFKIILISKRISNFSRLFQLCFEQEQWGPIMASFGRNFMNQYYKRANNVRAFQELFQKAQHLPVYLRGPSDQAIYKGLMTLSVLGTGLSVCTIYAMASGSLKKK</sequence>
<evidence type="ECO:0000256" key="5">
    <source>
        <dbReference type="ARBA" id="ARBA00023136"/>
    </source>
</evidence>
<organism evidence="6 7">
    <name type="scientific">Paramuricea clavata</name>
    <name type="common">Red gorgonian</name>
    <name type="synonym">Violescent sea-whip</name>
    <dbReference type="NCBI Taxonomy" id="317549"/>
    <lineage>
        <taxon>Eukaryota</taxon>
        <taxon>Metazoa</taxon>
        <taxon>Cnidaria</taxon>
        <taxon>Anthozoa</taxon>
        <taxon>Octocorallia</taxon>
        <taxon>Malacalcyonacea</taxon>
        <taxon>Plexauridae</taxon>
        <taxon>Paramuricea</taxon>
    </lineage>
</organism>
<evidence type="ECO:0000256" key="3">
    <source>
        <dbReference type="ARBA" id="ARBA00022792"/>
    </source>
</evidence>
<dbReference type="GO" id="GO:0006123">
    <property type="term" value="P:mitochondrial electron transport, cytochrome c to oxygen"/>
    <property type="evidence" value="ECO:0007669"/>
    <property type="project" value="InterPro"/>
</dbReference>
<evidence type="ECO:0000256" key="1">
    <source>
        <dbReference type="ARBA" id="ARBA00004273"/>
    </source>
</evidence>
<name>A0A6S7HXD0_PARCT</name>
<keyword evidence="4" id="KW-0496">Mitochondrion</keyword>
<dbReference type="InterPro" id="IPR039297">
    <property type="entry name" value="COX7a"/>
</dbReference>